<dbReference type="Pfam" id="PF01464">
    <property type="entry name" value="SLT"/>
    <property type="match status" value="1"/>
</dbReference>
<feature type="domain" description="Murein transglycosylase-C N-terminal" evidence="2">
    <location>
        <begin position="127"/>
        <end position="224"/>
    </location>
</feature>
<organism evidence="3">
    <name type="scientific">hydrothermal vent metagenome</name>
    <dbReference type="NCBI Taxonomy" id="652676"/>
    <lineage>
        <taxon>unclassified sequences</taxon>
        <taxon>metagenomes</taxon>
        <taxon>ecological metagenomes</taxon>
    </lineage>
</organism>
<evidence type="ECO:0000259" key="2">
    <source>
        <dbReference type="Pfam" id="PF11873"/>
    </source>
</evidence>
<dbReference type="EMBL" id="UOFC01000110">
    <property type="protein sequence ID" value="VAW46626.1"/>
    <property type="molecule type" value="Genomic_DNA"/>
</dbReference>
<keyword evidence="3" id="KW-0326">Glycosidase</keyword>
<dbReference type="GO" id="GO:0008933">
    <property type="term" value="F:peptidoglycan lytic transglycosylase activity"/>
    <property type="evidence" value="ECO:0007669"/>
    <property type="project" value="InterPro"/>
</dbReference>
<feature type="domain" description="Transglycosylase SLT" evidence="1">
    <location>
        <begin position="238"/>
        <end position="362"/>
    </location>
</feature>
<dbReference type="PROSITE" id="PS00922">
    <property type="entry name" value="TRANSGLYCOSYLASE"/>
    <property type="match status" value="1"/>
</dbReference>
<keyword evidence="3" id="KW-0378">Hydrolase</keyword>
<dbReference type="InterPro" id="IPR023346">
    <property type="entry name" value="Lysozyme-like_dom_sf"/>
</dbReference>
<accession>A0A3B0WQU8</accession>
<dbReference type="CDD" id="cd16893">
    <property type="entry name" value="LT_MltC_MltE"/>
    <property type="match status" value="1"/>
</dbReference>
<dbReference type="SUPFAM" id="SSF53955">
    <property type="entry name" value="Lysozyme-like"/>
    <property type="match status" value="1"/>
</dbReference>
<gene>
    <name evidence="3" type="ORF">MNBD_GAMMA03-1146</name>
</gene>
<evidence type="ECO:0000259" key="1">
    <source>
        <dbReference type="Pfam" id="PF01464"/>
    </source>
</evidence>
<dbReference type="GO" id="GO:0000270">
    <property type="term" value="P:peptidoglycan metabolic process"/>
    <property type="evidence" value="ECO:0007669"/>
    <property type="project" value="InterPro"/>
</dbReference>
<dbReference type="AlphaFoldDB" id="A0A3B0WQU8"/>
<dbReference type="EC" id="3.2.1.-" evidence="3"/>
<dbReference type="InterPro" id="IPR008258">
    <property type="entry name" value="Transglycosylase_SLT_dom_1"/>
</dbReference>
<dbReference type="PANTHER" id="PTHR37423">
    <property type="entry name" value="SOLUBLE LYTIC MUREIN TRANSGLYCOSYLASE-RELATED"/>
    <property type="match status" value="1"/>
</dbReference>
<dbReference type="Pfam" id="PF11873">
    <property type="entry name" value="Mltc_N"/>
    <property type="match status" value="1"/>
</dbReference>
<dbReference type="InterPro" id="IPR000189">
    <property type="entry name" value="Transglyc_AS"/>
</dbReference>
<evidence type="ECO:0000313" key="3">
    <source>
        <dbReference type="EMBL" id="VAW46626.1"/>
    </source>
</evidence>
<dbReference type="PANTHER" id="PTHR37423:SF2">
    <property type="entry name" value="MEMBRANE-BOUND LYTIC MUREIN TRANSGLYCOSYLASE C"/>
    <property type="match status" value="1"/>
</dbReference>
<reference evidence="3" key="1">
    <citation type="submission" date="2018-06" db="EMBL/GenBank/DDBJ databases">
        <authorList>
            <person name="Zhirakovskaya E."/>
        </authorList>
    </citation>
    <scope>NUCLEOTIDE SEQUENCE</scope>
</reference>
<sequence length="404" mass="45617">MKNQTISTAVFVSISFMLLLAGSYLSNFQTWLTFNKINEPLLNQTVTVVDPVGIRNISATTANDHTEILPPPIVSANIAIKVEQPLNERVKNFSPSGSLLTTTGLSSGRAHLTPLLISPTFIQYSDALVIEVPKELATPSNLKRAIHQVLLNSTVVKDSDLFSNKPIQTRYKPWFYKQVVNQYGRPIRYPADASDYAKYLLEEHTTEIIDAEGVFIVIQIPRVKHDVLSKIEKYRPWVNQYASRFNVSKELIFAIIEVESAFNPKAVSKSNALGLMQLKAHTAGRDVYQYIDGRAGQPSSEELFDAQNNLRMGIAYMGLLKHEYLQGVRNPKIKEMLSISSYNGGISRTLKLFGNTAEKAITRVNQLHPKRVYRILRHEHTSREARRYLDKVLMAKAHYSELLS</sequence>
<dbReference type="GO" id="GO:0016020">
    <property type="term" value="C:membrane"/>
    <property type="evidence" value="ECO:0007669"/>
    <property type="project" value="InterPro"/>
</dbReference>
<dbReference type="InterPro" id="IPR024570">
    <property type="entry name" value="Murein_transglycosylaseC_N"/>
</dbReference>
<dbReference type="GO" id="GO:0016798">
    <property type="term" value="F:hydrolase activity, acting on glycosyl bonds"/>
    <property type="evidence" value="ECO:0007669"/>
    <property type="project" value="UniProtKB-KW"/>
</dbReference>
<proteinExistence type="predicted"/>
<protein>
    <submittedName>
        <fullName evidence="3">Membrane-bound lytic murein transglycosylase E</fullName>
        <ecNumber evidence="3">3.2.1.-</ecNumber>
    </submittedName>
</protein>
<name>A0A3B0WQU8_9ZZZZ</name>
<dbReference type="Gene3D" id="1.10.530.10">
    <property type="match status" value="1"/>
</dbReference>